<feature type="compositionally biased region" description="Low complexity" evidence="6">
    <location>
        <begin position="40"/>
        <end position="59"/>
    </location>
</feature>
<keyword evidence="2" id="KW-0813">Transport</keyword>
<feature type="region of interest" description="Disordered" evidence="6">
    <location>
        <begin position="89"/>
        <end position="279"/>
    </location>
</feature>
<feature type="region of interest" description="Disordered" evidence="6">
    <location>
        <begin position="472"/>
        <end position="497"/>
    </location>
</feature>
<dbReference type="GO" id="GO:0036228">
    <property type="term" value="P:protein localization to nuclear inner membrane"/>
    <property type="evidence" value="ECO:0007669"/>
    <property type="project" value="TreeGrafter"/>
</dbReference>
<dbReference type="GO" id="GO:0006607">
    <property type="term" value="P:NLS-bearing protein import into nucleus"/>
    <property type="evidence" value="ECO:0007669"/>
    <property type="project" value="TreeGrafter"/>
</dbReference>
<dbReference type="RefSeq" id="XP_062626881.1">
    <property type="nucleotide sequence ID" value="XM_062770897.1"/>
</dbReference>
<name>A0AAF1BLG3_9TREE</name>
<keyword evidence="5" id="KW-0175">Coiled coil</keyword>
<keyword evidence="3" id="KW-0906">Nuclear pore complex</keyword>
<evidence type="ECO:0000256" key="4">
    <source>
        <dbReference type="ARBA" id="ARBA00023242"/>
    </source>
</evidence>
<dbReference type="GO" id="GO:0017056">
    <property type="term" value="F:structural constituent of nuclear pore"/>
    <property type="evidence" value="ECO:0007669"/>
    <property type="project" value="TreeGrafter"/>
</dbReference>
<keyword evidence="3" id="KW-0653">Protein transport</keyword>
<evidence type="ECO:0000313" key="8">
    <source>
        <dbReference type="EMBL" id="WOO80849.1"/>
    </source>
</evidence>
<keyword evidence="9" id="KW-1185">Reference proteome</keyword>
<dbReference type="EMBL" id="CP086716">
    <property type="protein sequence ID" value="WOO80849.1"/>
    <property type="molecule type" value="Genomic_DNA"/>
</dbReference>
<keyword evidence="4" id="KW-0539">Nucleus</keyword>
<evidence type="ECO:0000256" key="6">
    <source>
        <dbReference type="SAM" id="MobiDB-lite"/>
    </source>
</evidence>
<dbReference type="InterPro" id="IPR024864">
    <property type="entry name" value="Nup54/Nup57/Nup44"/>
</dbReference>
<dbReference type="PANTHER" id="PTHR13000">
    <property type="entry name" value="NUCLEOPORIN P54"/>
    <property type="match status" value="1"/>
</dbReference>
<organism evidence="8 9">
    <name type="scientific">Vanrija pseudolonga</name>
    <dbReference type="NCBI Taxonomy" id="143232"/>
    <lineage>
        <taxon>Eukaryota</taxon>
        <taxon>Fungi</taxon>
        <taxon>Dikarya</taxon>
        <taxon>Basidiomycota</taxon>
        <taxon>Agaricomycotina</taxon>
        <taxon>Tremellomycetes</taxon>
        <taxon>Trichosporonales</taxon>
        <taxon>Trichosporonaceae</taxon>
        <taxon>Vanrija</taxon>
    </lineage>
</organism>
<evidence type="ECO:0000256" key="3">
    <source>
        <dbReference type="ARBA" id="ARBA00023132"/>
    </source>
</evidence>
<dbReference type="PANTHER" id="PTHR13000:SF0">
    <property type="entry name" value="NUCLEOPORIN P54"/>
    <property type="match status" value="1"/>
</dbReference>
<feature type="compositionally biased region" description="Low complexity" evidence="6">
    <location>
        <begin position="1"/>
        <end position="32"/>
    </location>
</feature>
<feature type="compositionally biased region" description="Polar residues" evidence="6">
    <location>
        <begin position="479"/>
        <end position="489"/>
    </location>
</feature>
<proteinExistence type="predicted"/>
<keyword evidence="3" id="KW-0811">Translocation</keyword>
<evidence type="ECO:0000313" key="9">
    <source>
        <dbReference type="Proteomes" id="UP000827549"/>
    </source>
</evidence>
<feature type="compositionally biased region" description="Low complexity" evidence="6">
    <location>
        <begin position="98"/>
        <end position="169"/>
    </location>
</feature>
<dbReference type="GO" id="GO:0044613">
    <property type="term" value="C:nuclear pore central transport channel"/>
    <property type="evidence" value="ECO:0007669"/>
    <property type="project" value="TreeGrafter"/>
</dbReference>
<evidence type="ECO:0000256" key="5">
    <source>
        <dbReference type="SAM" id="Coils"/>
    </source>
</evidence>
<dbReference type="Proteomes" id="UP000827549">
    <property type="component" value="Chromosome 3"/>
</dbReference>
<feature type="compositionally biased region" description="Polar residues" evidence="6">
    <location>
        <begin position="239"/>
        <end position="279"/>
    </location>
</feature>
<dbReference type="AlphaFoldDB" id="A0AAF1BLG3"/>
<dbReference type="InterPro" id="IPR025574">
    <property type="entry name" value="Nucleoporin_FG_rpt"/>
</dbReference>
<dbReference type="Pfam" id="PF13874">
    <property type="entry name" value="Nup54"/>
    <property type="match status" value="1"/>
</dbReference>
<evidence type="ECO:0000256" key="1">
    <source>
        <dbReference type="ARBA" id="ARBA00004567"/>
    </source>
</evidence>
<evidence type="ECO:0000256" key="2">
    <source>
        <dbReference type="ARBA" id="ARBA00022448"/>
    </source>
</evidence>
<gene>
    <name evidence="8" type="primary">nup44</name>
    <name evidence="8" type="ORF">LOC62_03G004376</name>
</gene>
<sequence>MAFSFGGAAAQPAQPQQSSLFGNTAAASSSTSGFGGGFGAASTNAQPAGSGLFGSASAAPASGSTGLFGAAKPATTGLFGQASTSTPAAATGFGGFGQQQQQQQQQQPAATGGLFGQQQTQQPATGGLFGQQQQQPAQTGGLFGQQQQQQQQPAGGLFGQQQQQQPATGGLFGQAKPAGGLFGSTNSTAQPAATGGLFGQQQQQQQPAAGGGLFGQASTTQQPAGGSIFGAKPAGSGLFGSTAQQPAQQGGLFGSTNQQPASGLFGSTAQPQAQGSVFGAPQQQQSVFNGTTAPLATSINQALKEEDLAQRIVSIAKAWDESSPDCRFKYFFYNVVEPGHSQFYGRPAGATDDTKWARAVRDNPDPQNLVPVLATGFGDVKKRVQAQEQLAAVHQQKIKEINAALAELSRKASLDSSVRLASLQANLGQLQQRLMHLAAKSPSFAPVQSSAFRPEEAEMKTTLENVKDELDGRVKPGQRSGTVGLNQPRHQAASRGRMMGQVNELWGAIEELRRQRRARGAESVSWASDERLLNEIALVLDQQQQALSKLSELASDAVFDVDVIRQGVPELEAKK</sequence>
<feature type="domain" description="Nucleoporin Nup54 alpha-helical" evidence="7">
    <location>
        <begin position="350"/>
        <end position="506"/>
    </location>
</feature>
<keyword evidence="3" id="KW-0509">mRNA transport</keyword>
<comment type="subcellular location">
    <subcellularLocation>
        <location evidence="1">Nucleus</location>
        <location evidence="1">Nuclear pore complex</location>
    </subcellularLocation>
</comment>
<dbReference type="GeneID" id="87807614"/>
<accession>A0AAF1BLG3</accession>
<dbReference type="Pfam" id="PF13634">
    <property type="entry name" value="Nucleoporin_FG"/>
    <property type="match status" value="2"/>
</dbReference>
<dbReference type="GO" id="GO:0006999">
    <property type="term" value="P:nuclear pore organization"/>
    <property type="evidence" value="ECO:0007669"/>
    <property type="project" value="TreeGrafter"/>
</dbReference>
<protein>
    <submittedName>
        <fullName evidence="8">Nucleoporin nup44</fullName>
    </submittedName>
</protein>
<feature type="region of interest" description="Disordered" evidence="6">
    <location>
        <begin position="1"/>
        <end position="59"/>
    </location>
</feature>
<evidence type="ECO:0000259" key="7">
    <source>
        <dbReference type="Pfam" id="PF13874"/>
    </source>
</evidence>
<feature type="coiled-coil region" evidence="5">
    <location>
        <begin position="384"/>
        <end position="440"/>
    </location>
</feature>
<dbReference type="InterPro" id="IPR025712">
    <property type="entry name" value="Nup54_alpha-helical_dom"/>
</dbReference>
<reference evidence="8" key="1">
    <citation type="submission" date="2023-10" db="EMBL/GenBank/DDBJ databases">
        <authorList>
            <person name="Noh H."/>
        </authorList>
    </citation>
    <scope>NUCLEOTIDE SEQUENCE</scope>
    <source>
        <strain evidence="8">DUCC4014</strain>
    </source>
</reference>
<feature type="compositionally biased region" description="Low complexity" evidence="6">
    <location>
        <begin position="192"/>
        <end position="208"/>
    </location>
</feature>